<feature type="region of interest" description="Disordered" evidence="1">
    <location>
        <begin position="462"/>
        <end position="511"/>
    </location>
</feature>
<dbReference type="EMBL" id="JAPWTK010000291">
    <property type="protein sequence ID" value="KAJ8943355.1"/>
    <property type="molecule type" value="Genomic_DNA"/>
</dbReference>
<feature type="region of interest" description="Disordered" evidence="1">
    <location>
        <begin position="382"/>
        <end position="448"/>
    </location>
</feature>
<feature type="compositionally biased region" description="Polar residues" evidence="1">
    <location>
        <begin position="490"/>
        <end position="511"/>
    </location>
</feature>
<name>A0AAV8XWC9_9CUCU</name>
<dbReference type="Proteomes" id="UP001162162">
    <property type="component" value="Unassembled WGS sequence"/>
</dbReference>
<keyword evidence="3" id="KW-1185">Reference proteome</keyword>
<evidence type="ECO:0000313" key="3">
    <source>
        <dbReference type="Proteomes" id="UP001162162"/>
    </source>
</evidence>
<proteinExistence type="predicted"/>
<sequence length="511" mass="58307">MLEALTTAPERPYSPLIVESVGMEVCKASTETQQTKSIDRSQLYKPLKPDVLPASFQMNKKEPKPPSYYSPSVLYQRTTEEKTEEHTEESDTSQTRTIERQTIHNPQTAQVIVENEDESPHHFAPVFQAVSCFYQNKKNNFSVEISTSPVILTPPPKAPTPAVKIIESKPGYIEKETITEEKRAHQQKKTKEQRVVEEERGVIQATAKQAEEVIQKKARPPVMLHKPEGLPSYQVQLSENAEADLLLMEKMEKAQSRLEQQKVMRSQQSHQQEIQRKQIEQQQIVEQRKQQLGEEQRQQRIVEQQRQTAQQQQVRFQEEISKQQAYQCQYQQRAGSQHVDTLKKPIITIQPDESVPGTPQTTFQPVIEDRSPILLSLVRLPHAPEGRSRSPSPFPSAAGRGERAVSPAAGPPPNPLKSSKPLPTPRDSKIAQARENISTYIPEYKSKRDLIEKVQGMGCYTKSEETQQSQTHQTQAQQSQIRQSCMQQSRAQQNQTLQSHDQRAQVQQRQA</sequence>
<gene>
    <name evidence="2" type="ORF">NQ318_002588</name>
</gene>
<accession>A0AAV8XWC9</accession>
<evidence type="ECO:0000256" key="1">
    <source>
        <dbReference type="SAM" id="MobiDB-lite"/>
    </source>
</evidence>
<protein>
    <submittedName>
        <fullName evidence="2">Uncharacterized protein</fullName>
    </submittedName>
</protein>
<feature type="compositionally biased region" description="Low complexity" evidence="1">
    <location>
        <begin position="466"/>
        <end position="489"/>
    </location>
</feature>
<dbReference type="AlphaFoldDB" id="A0AAV8XWC9"/>
<comment type="caution">
    <text evidence="2">The sequence shown here is derived from an EMBL/GenBank/DDBJ whole genome shotgun (WGS) entry which is preliminary data.</text>
</comment>
<feature type="region of interest" description="Disordered" evidence="1">
    <location>
        <begin position="55"/>
        <end position="99"/>
    </location>
</feature>
<reference evidence="2" key="1">
    <citation type="journal article" date="2023" name="Insect Mol. Biol.">
        <title>Genome sequencing provides insights into the evolution of gene families encoding plant cell wall-degrading enzymes in longhorned beetles.</title>
        <authorList>
            <person name="Shin N.R."/>
            <person name="Okamura Y."/>
            <person name="Kirsch R."/>
            <person name="Pauchet Y."/>
        </authorList>
    </citation>
    <scope>NUCLEOTIDE SEQUENCE</scope>
    <source>
        <strain evidence="2">AMC_N1</strain>
    </source>
</reference>
<feature type="compositionally biased region" description="Low complexity" evidence="1">
    <location>
        <begin position="389"/>
        <end position="399"/>
    </location>
</feature>
<organism evidence="2 3">
    <name type="scientific">Aromia moschata</name>
    <dbReference type="NCBI Taxonomy" id="1265417"/>
    <lineage>
        <taxon>Eukaryota</taxon>
        <taxon>Metazoa</taxon>
        <taxon>Ecdysozoa</taxon>
        <taxon>Arthropoda</taxon>
        <taxon>Hexapoda</taxon>
        <taxon>Insecta</taxon>
        <taxon>Pterygota</taxon>
        <taxon>Neoptera</taxon>
        <taxon>Endopterygota</taxon>
        <taxon>Coleoptera</taxon>
        <taxon>Polyphaga</taxon>
        <taxon>Cucujiformia</taxon>
        <taxon>Chrysomeloidea</taxon>
        <taxon>Cerambycidae</taxon>
        <taxon>Cerambycinae</taxon>
        <taxon>Callichromatini</taxon>
        <taxon>Aromia</taxon>
    </lineage>
</organism>
<evidence type="ECO:0000313" key="2">
    <source>
        <dbReference type="EMBL" id="KAJ8943355.1"/>
    </source>
</evidence>